<dbReference type="InterPro" id="IPR003114">
    <property type="entry name" value="Phox_assoc"/>
</dbReference>
<protein>
    <recommendedName>
        <fullName evidence="7">Sorting nexin-14</fullName>
    </recommendedName>
</protein>
<dbReference type="AlphaFoldDB" id="A0A7K9H3A0"/>
<dbReference type="PANTHER" id="PTHR22775:SF44">
    <property type="entry name" value="SORTING NEXIN-14"/>
    <property type="match status" value="1"/>
</dbReference>
<dbReference type="GO" id="GO:0005770">
    <property type="term" value="C:late endosome"/>
    <property type="evidence" value="ECO:0007669"/>
    <property type="project" value="TreeGrafter"/>
</dbReference>
<evidence type="ECO:0000256" key="1">
    <source>
        <dbReference type="ARBA" id="ARBA00004279"/>
    </source>
</evidence>
<feature type="non-terminal residue" evidence="12">
    <location>
        <position position="1"/>
    </location>
</feature>
<dbReference type="InterPro" id="IPR016137">
    <property type="entry name" value="RGS"/>
</dbReference>
<dbReference type="PROSITE" id="PS50195">
    <property type="entry name" value="PX"/>
    <property type="match status" value="1"/>
</dbReference>
<evidence type="ECO:0000259" key="9">
    <source>
        <dbReference type="PROSITE" id="PS50132"/>
    </source>
</evidence>
<evidence type="ECO:0000313" key="12">
    <source>
        <dbReference type="EMBL" id="NXH07535.1"/>
    </source>
</evidence>
<evidence type="ECO:0000256" key="7">
    <source>
        <dbReference type="ARBA" id="ARBA00071933"/>
    </source>
</evidence>
<feature type="domain" description="PX" evidence="10">
    <location>
        <begin position="561"/>
        <end position="681"/>
    </location>
</feature>
<dbReference type="Pfam" id="PF08628">
    <property type="entry name" value="Nexin_C"/>
    <property type="match status" value="1"/>
</dbReference>
<dbReference type="Proteomes" id="UP000573793">
    <property type="component" value="Unassembled WGS sequence"/>
</dbReference>
<dbReference type="SMART" id="SM00312">
    <property type="entry name" value="PX"/>
    <property type="match status" value="1"/>
</dbReference>
<evidence type="ECO:0000256" key="3">
    <source>
        <dbReference type="ARBA" id="ARBA00022448"/>
    </source>
</evidence>
<evidence type="ECO:0000256" key="4">
    <source>
        <dbReference type="ARBA" id="ARBA00022553"/>
    </source>
</evidence>
<dbReference type="PANTHER" id="PTHR22775">
    <property type="entry name" value="SORTING NEXIN"/>
    <property type="match status" value="1"/>
</dbReference>
<dbReference type="Pfam" id="PF00787">
    <property type="entry name" value="PX"/>
    <property type="match status" value="1"/>
</dbReference>
<reference evidence="12 13" key="1">
    <citation type="submission" date="2019-09" db="EMBL/GenBank/DDBJ databases">
        <title>Bird 10,000 Genomes (B10K) Project - Family phase.</title>
        <authorList>
            <person name="Zhang G."/>
        </authorList>
    </citation>
    <scope>NUCLEOTIDE SEQUENCE [LARGE SCALE GENOMIC DNA]</scope>
    <source>
        <strain evidence="12">B10K-DU-001-19</strain>
        <tissue evidence="12">Muscle</tissue>
    </source>
</reference>
<dbReference type="SMART" id="SM00313">
    <property type="entry name" value="PXA"/>
    <property type="match status" value="1"/>
</dbReference>
<dbReference type="InterPro" id="IPR036305">
    <property type="entry name" value="RGS_sf"/>
</dbReference>
<keyword evidence="8" id="KW-0812">Transmembrane</keyword>
<evidence type="ECO:0000256" key="6">
    <source>
        <dbReference type="ARBA" id="ARBA00023273"/>
    </source>
</evidence>
<keyword evidence="8" id="KW-1133">Transmembrane helix</keyword>
<feature type="domain" description="PXA" evidence="11">
    <location>
        <begin position="130"/>
        <end position="304"/>
    </location>
</feature>
<gene>
    <name evidence="12" type="primary">Snx14</name>
    <name evidence="12" type="ORF">LOXLEU_R06724</name>
</gene>
<proteinExistence type="inferred from homology"/>
<dbReference type="FunFam" id="1.10.167.10:FF:000004">
    <property type="entry name" value="sorting nexin-14 isoform X1"/>
    <property type="match status" value="1"/>
</dbReference>
<dbReference type="GO" id="GO:0080025">
    <property type="term" value="F:phosphatidylinositol-3,5-bisphosphate binding"/>
    <property type="evidence" value="ECO:0007669"/>
    <property type="project" value="InterPro"/>
</dbReference>
<dbReference type="InterPro" id="IPR013937">
    <property type="entry name" value="Sorting_nexin_C"/>
</dbReference>
<dbReference type="SUPFAM" id="SSF48097">
    <property type="entry name" value="Regulator of G-protein signaling, RGS"/>
    <property type="match status" value="1"/>
</dbReference>
<dbReference type="FunFam" id="3.30.1520.10:FF:000007">
    <property type="entry name" value="sorting nexin-14 isoform X1"/>
    <property type="match status" value="1"/>
</dbReference>
<dbReference type="Pfam" id="PF02194">
    <property type="entry name" value="PXA"/>
    <property type="match status" value="1"/>
</dbReference>
<dbReference type="InterPro" id="IPR037436">
    <property type="entry name" value="SNX14_PX"/>
</dbReference>
<organism evidence="12 13">
    <name type="scientific">Loxia leucoptera</name>
    <name type="common">White-winged crossbill</name>
    <dbReference type="NCBI Taxonomy" id="96539"/>
    <lineage>
        <taxon>Eukaryota</taxon>
        <taxon>Metazoa</taxon>
        <taxon>Chordata</taxon>
        <taxon>Craniata</taxon>
        <taxon>Vertebrata</taxon>
        <taxon>Euteleostomi</taxon>
        <taxon>Archelosauria</taxon>
        <taxon>Archosauria</taxon>
        <taxon>Dinosauria</taxon>
        <taxon>Saurischia</taxon>
        <taxon>Theropoda</taxon>
        <taxon>Coelurosauria</taxon>
        <taxon>Aves</taxon>
        <taxon>Neognathae</taxon>
        <taxon>Neoaves</taxon>
        <taxon>Telluraves</taxon>
        <taxon>Australaves</taxon>
        <taxon>Passeriformes</taxon>
        <taxon>Passeroidea</taxon>
        <taxon>Fringillidae</taxon>
        <taxon>Carduelinae</taxon>
        <taxon>Loxia</taxon>
    </lineage>
</organism>
<evidence type="ECO:0000259" key="10">
    <source>
        <dbReference type="PROSITE" id="PS50195"/>
    </source>
</evidence>
<dbReference type="CDD" id="cd06877">
    <property type="entry name" value="PX_SNX14"/>
    <property type="match status" value="1"/>
</dbReference>
<comment type="subcellular location">
    <subcellularLocation>
        <location evidence="1">Cell projection</location>
        <location evidence="1">Dendrite</location>
    </subcellularLocation>
</comment>
<feature type="non-terminal residue" evidence="12">
    <location>
        <position position="937"/>
    </location>
</feature>
<dbReference type="Pfam" id="PF00615">
    <property type="entry name" value="RGS"/>
    <property type="match status" value="1"/>
</dbReference>
<keyword evidence="3" id="KW-0813">Transport</keyword>
<feature type="transmembrane region" description="Helical" evidence="8">
    <location>
        <begin position="52"/>
        <end position="71"/>
    </location>
</feature>
<accession>A0A7K9H3A0</accession>
<dbReference type="SUPFAM" id="SSF64268">
    <property type="entry name" value="PX domain"/>
    <property type="match status" value="1"/>
</dbReference>
<keyword evidence="13" id="KW-1185">Reference proteome</keyword>
<dbReference type="Gene3D" id="1.10.167.10">
    <property type="entry name" value="Regulator of G-protein Signalling 4, domain 2"/>
    <property type="match status" value="1"/>
</dbReference>
<dbReference type="PROSITE" id="PS51207">
    <property type="entry name" value="PXA"/>
    <property type="match status" value="1"/>
</dbReference>
<dbReference type="InterPro" id="IPR044926">
    <property type="entry name" value="RGS_subdomain_2"/>
</dbReference>
<evidence type="ECO:0000256" key="2">
    <source>
        <dbReference type="ARBA" id="ARBA00010883"/>
    </source>
</evidence>
<feature type="domain" description="RGS" evidence="9">
    <location>
        <begin position="336"/>
        <end position="468"/>
    </location>
</feature>
<dbReference type="InterPro" id="IPR036871">
    <property type="entry name" value="PX_dom_sf"/>
</dbReference>
<dbReference type="GO" id="GO:0097352">
    <property type="term" value="P:autophagosome maturation"/>
    <property type="evidence" value="ECO:0007669"/>
    <property type="project" value="TreeGrafter"/>
</dbReference>
<evidence type="ECO:0000256" key="8">
    <source>
        <dbReference type="SAM" id="Phobius"/>
    </source>
</evidence>
<comment type="similarity">
    <text evidence="2">Belongs to the sorting nexin family.</text>
</comment>
<keyword evidence="8" id="KW-0472">Membrane</keyword>
<sequence>MGGVRAAGRRLLRRLRGTEALRETCRQYPLSCCLLLGLGTATLLLNRYLHVLMVFWSFVAGVVTFYCSLGPDSLLPNILFTIKYKPKQLELPELFPHGHSCAVCGKVKCKRHRPTLLLENYQPWLDLKVPSKVDASLSEVLELVLENFIYPWYRNITDDESSVDELRGTLRFFASVLVRRIHKVDIPTVVTKKMLKAAMKHIEVIAKARQKVKNAEFLQQAALEEYGPELHVALRSRRDELHYLRKLTELLFPYILPPKSTECRSLALLIREILPGSVFLPSMDFLADPDTVNHLLLIFIDDSPPEIATEPTSSLVPFLQKFAEPRNKKPSVLKLELKEIRDQQDLLFRFMNFLKQEGAVHVLQFCLAVEEFNDRILRPELSDTEKMSLHDEVQKIYKTYCLDESIDKIKFDSFIVEEIQKIAEGPYKDVVKLQTMRCLFEAYEHVLSLLENVFTPMFCHSDEYFRHLLRGAESPTRNSKFNRTTQKRGESFGISKIGNKIKGVFKSSAMEGAMLPNYNLNEGEDDFIEEGVMVMEDDSPEEAVTTPNTPRNLAAWKISIPYVDFFDDPSLERKDRKERIPVFCIDVERNDRRAVGHEPEHWSVYRRYLEFYVLESKLTEFHGTFPDAQLPSKRIIGPKNYEFLKSKREEFQEYLQKLLQHPELSNSQLLADFLSPNGGETQFLDKMLPDVNLGKIIKSVPGKLMKEKGQHLEPFIMNFINSCESPKPKPSRPELTILSPTSENNKKLFNDLFKNNANRSENTERRQNQNYFLEVMTVEGVYDYLMYVGRVVFRIPDWLHHLLMGGRILFKNTLELYTDYYLHNKLEQLFEEHRLVSLITLLRDAVFCENTEPRSLQDKQKRAKQTFEEMMRYIPDLIGKCIGEEAKYEGIRLLFDGLQQPVLNKQLTYVLLDIGIQELFPELSKGPKEASSVSSWM</sequence>
<evidence type="ECO:0000259" key="11">
    <source>
        <dbReference type="PROSITE" id="PS51207"/>
    </source>
</evidence>
<comment type="caution">
    <text evidence="12">The sequence shown here is derived from an EMBL/GenBank/DDBJ whole genome shotgun (WGS) entry which is preliminary data.</text>
</comment>
<dbReference type="EMBL" id="VWZM01015543">
    <property type="protein sequence ID" value="NXH07535.1"/>
    <property type="molecule type" value="Genomic_DNA"/>
</dbReference>
<dbReference type="GO" id="GO:0030425">
    <property type="term" value="C:dendrite"/>
    <property type="evidence" value="ECO:0007669"/>
    <property type="project" value="UniProtKB-SubCell"/>
</dbReference>
<name>A0A7K9H3A0_LOXLE</name>
<dbReference type="GO" id="GO:0015031">
    <property type="term" value="P:protein transport"/>
    <property type="evidence" value="ECO:0007669"/>
    <property type="project" value="UniProtKB-KW"/>
</dbReference>
<keyword evidence="5" id="KW-0653">Protein transport</keyword>
<evidence type="ECO:0000313" key="13">
    <source>
        <dbReference type="Proteomes" id="UP000573793"/>
    </source>
</evidence>
<keyword evidence="4" id="KW-0597">Phosphoprotein</keyword>
<keyword evidence="6" id="KW-0966">Cell projection</keyword>
<dbReference type="InterPro" id="IPR037892">
    <property type="entry name" value="SNX14_RGS"/>
</dbReference>
<dbReference type="InterPro" id="IPR001683">
    <property type="entry name" value="PX_dom"/>
</dbReference>
<evidence type="ECO:0000256" key="5">
    <source>
        <dbReference type="ARBA" id="ARBA00022927"/>
    </source>
</evidence>
<dbReference type="SMART" id="SM00315">
    <property type="entry name" value="RGS"/>
    <property type="match status" value="1"/>
</dbReference>
<dbReference type="Gene3D" id="3.30.1520.10">
    <property type="entry name" value="Phox-like domain"/>
    <property type="match status" value="1"/>
</dbReference>
<dbReference type="CDD" id="cd08722">
    <property type="entry name" value="RGS_SNX14"/>
    <property type="match status" value="1"/>
</dbReference>
<dbReference type="PROSITE" id="PS50132">
    <property type="entry name" value="RGS"/>
    <property type="match status" value="1"/>
</dbReference>